<accession>A0AA40AW92</accession>
<proteinExistence type="predicted"/>
<evidence type="ECO:0000313" key="2">
    <source>
        <dbReference type="Proteomes" id="UP001172101"/>
    </source>
</evidence>
<organism evidence="1 2">
    <name type="scientific">Lasiosphaeria miniovina</name>
    <dbReference type="NCBI Taxonomy" id="1954250"/>
    <lineage>
        <taxon>Eukaryota</taxon>
        <taxon>Fungi</taxon>
        <taxon>Dikarya</taxon>
        <taxon>Ascomycota</taxon>
        <taxon>Pezizomycotina</taxon>
        <taxon>Sordariomycetes</taxon>
        <taxon>Sordariomycetidae</taxon>
        <taxon>Sordariales</taxon>
        <taxon>Lasiosphaeriaceae</taxon>
        <taxon>Lasiosphaeria</taxon>
    </lineage>
</organism>
<dbReference type="GeneID" id="85325033"/>
<reference evidence="1" key="1">
    <citation type="submission" date="2023-06" db="EMBL/GenBank/DDBJ databases">
        <title>Genome-scale phylogeny and comparative genomics of the fungal order Sordariales.</title>
        <authorList>
            <consortium name="Lawrence Berkeley National Laboratory"/>
            <person name="Hensen N."/>
            <person name="Bonometti L."/>
            <person name="Westerberg I."/>
            <person name="Brannstrom I.O."/>
            <person name="Guillou S."/>
            <person name="Cros-Aarteil S."/>
            <person name="Calhoun S."/>
            <person name="Haridas S."/>
            <person name="Kuo A."/>
            <person name="Mondo S."/>
            <person name="Pangilinan J."/>
            <person name="Riley R."/>
            <person name="LaButti K."/>
            <person name="Andreopoulos B."/>
            <person name="Lipzen A."/>
            <person name="Chen C."/>
            <person name="Yanf M."/>
            <person name="Daum C."/>
            <person name="Ng V."/>
            <person name="Clum A."/>
            <person name="Steindorff A."/>
            <person name="Ohm R."/>
            <person name="Martin F."/>
            <person name="Silar P."/>
            <person name="Natvig D."/>
            <person name="Lalanne C."/>
            <person name="Gautier V."/>
            <person name="Ament-velasquez S.L."/>
            <person name="Kruys A."/>
            <person name="Hutchinson M.I."/>
            <person name="Powell A.J."/>
            <person name="Barry K."/>
            <person name="Miller A.N."/>
            <person name="Grigoriev I.V."/>
            <person name="Debuchy R."/>
            <person name="Gladieux P."/>
            <person name="Thoren M.H."/>
            <person name="Johannesson H."/>
        </authorList>
    </citation>
    <scope>NUCLEOTIDE SEQUENCE</scope>
    <source>
        <strain evidence="1">SMH2392-1A</strain>
    </source>
</reference>
<dbReference type="SUPFAM" id="SSF52540">
    <property type="entry name" value="P-loop containing nucleoside triphosphate hydrolases"/>
    <property type="match status" value="1"/>
</dbReference>
<evidence type="ECO:0000313" key="1">
    <source>
        <dbReference type="EMBL" id="KAK0723162.1"/>
    </source>
</evidence>
<dbReference type="PANTHER" id="PTHR18934">
    <property type="entry name" value="ATP-DEPENDENT RNA HELICASE"/>
    <property type="match status" value="1"/>
</dbReference>
<sequence>MSDVDLGTAFIPALHKPPALLPIARHRETLLYMIETYPVTVVVGQTGSGKSTQIPQFLEQAGWCADGKIIAVTQVRAFAVPA</sequence>
<comment type="caution">
    <text evidence="1">The sequence shown here is derived from an EMBL/GenBank/DDBJ whole genome shotgun (WGS) entry which is preliminary data.</text>
</comment>
<dbReference type="PANTHER" id="PTHR18934:SF136">
    <property type="entry name" value="ATP-DEPENDENT RNA HELICASE DHX35-RELATED"/>
    <property type="match status" value="1"/>
</dbReference>
<dbReference type="AlphaFoldDB" id="A0AA40AW92"/>
<dbReference type="GO" id="GO:0071013">
    <property type="term" value="C:catalytic step 2 spliceosome"/>
    <property type="evidence" value="ECO:0007669"/>
    <property type="project" value="TreeGrafter"/>
</dbReference>
<dbReference type="InterPro" id="IPR027417">
    <property type="entry name" value="P-loop_NTPase"/>
</dbReference>
<dbReference type="RefSeq" id="XP_060299086.1">
    <property type="nucleotide sequence ID" value="XM_060441763.1"/>
</dbReference>
<dbReference type="GO" id="GO:0004386">
    <property type="term" value="F:helicase activity"/>
    <property type="evidence" value="ECO:0007669"/>
    <property type="project" value="TreeGrafter"/>
</dbReference>
<name>A0AA40AW92_9PEZI</name>
<gene>
    <name evidence="1" type="ORF">B0T26DRAFT_705636</name>
</gene>
<keyword evidence="2" id="KW-1185">Reference proteome</keyword>
<dbReference type="GO" id="GO:0003723">
    <property type="term" value="F:RNA binding"/>
    <property type="evidence" value="ECO:0007669"/>
    <property type="project" value="TreeGrafter"/>
</dbReference>
<protein>
    <submittedName>
        <fullName evidence="1">Uncharacterized protein</fullName>
    </submittedName>
</protein>
<dbReference type="Gene3D" id="3.40.50.300">
    <property type="entry name" value="P-loop containing nucleotide triphosphate hydrolases"/>
    <property type="match status" value="1"/>
</dbReference>
<dbReference type="Proteomes" id="UP001172101">
    <property type="component" value="Unassembled WGS sequence"/>
</dbReference>
<dbReference type="EMBL" id="JAUIRO010000003">
    <property type="protein sequence ID" value="KAK0723162.1"/>
    <property type="molecule type" value="Genomic_DNA"/>
</dbReference>